<organism evidence="2 3">
    <name type="scientific">Frankliniella fusca</name>
    <dbReference type="NCBI Taxonomy" id="407009"/>
    <lineage>
        <taxon>Eukaryota</taxon>
        <taxon>Metazoa</taxon>
        <taxon>Ecdysozoa</taxon>
        <taxon>Arthropoda</taxon>
        <taxon>Hexapoda</taxon>
        <taxon>Insecta</taxon>
        <taxon>Pterygota</taxon>
        <taxon>Neoptera</taxon>
        <taxon>Paraneoptera</taxon>
        <taxon>Thysanoptera</taxon>
        <taxon>Terebrantia</taxon>
        <taxon>Thripoidea</taxon>
        <taxon>Thripidae</taxon>
        <taxon>Frankliniella</taxon>
    </lineage>
</organism>
<sequence>APRHAPPRPATPHEVGDGEAQRAVTSQGRAAQGQGRGGAGRGGAMHSTVTERPSSVAPRRAAPPGPEGVLSWSRLGGGPPAHRRVVVEVGQDGAPCPALPCPRYISGPLLSSQVAAVTGRGVQTVLSTPRLASHVRVASKTPGAARTYILCRYCQAGPARMYFHHRTRLYGPALL</sequence>
<keyword evidence="3" id="KW-1185">Reference proteome</keyword>
<reference evidence="2" key="1">
    <citation type="submission" date="2021-07" db="EMBL/GenBank/DDBJ databases">
        <authorList>
            <person name="Catto M.A."/>
            <person name="Jacobson A."/>
            <person name="Kennedy G."/>
            <person name="Labadie P."/>
            <person name="Hunt B.G."/>
            <person name="Srinivasan R."/>
        </authorList>
    </citation>
    <scope>NUCLEOTIDE SEQUENCE</scope>
    <source>
        <strain evidence="2">PL_HMW_Pooled</strain>
        <tissue evidence="2">Head</tissue>
    </source>
</reference>
<evidence type="ECO:0000313" key="3">
    <source>
        <dbReference type="Proteomes" id="UP001219518"/>
    </source>
</evidence>
<proteinExistence type="predicted"/>
<reference evidence="2" key="2">
    <citation type="journal article" date="2023" name="BMC Genomics">
        <title>Pest status, molecular evolution, and epigenetic factors derived from the genome assembly of Frankliniella fusca, a thysanopteran phytovirus vector.</title>
        <authorList>
            <person name="Catto M.A."/>
            <person name="Labadie P.E."/>
            <person name="Jacobson A.L."/>
            <person name="Kennedy G.G."/>
            <person name="Srinivasan R."/>
            <person name="Hunt B.G."/>
        </authorList>
    </citation>
    <scope>NUCLEOTIDE SEQUENCE</scope>
    <source>
        <strain evidence="2">PL_HMW_Pooled</strain>
    </source>
</reference>
<accession>A0AAE1GZN4</accession>
<protein>
    <submittedName>
        <fullName evidence="2">Myosin-1</fullName>
    </submittedName>
</protein>
<dbReference type="EMBL" id="JAHWGI010000289">
    <property type="protein sequence ID" value="KAK3912039.1"/>
    <property type="molecule type" value="Genomic_DNA"/>
</dbReference>
<dbReference type="Proteomes" id="UP001219518">
    <property type="component" value="Unassembled WGS sequence"/>
</dbReference>
<comment type="caution">
    <text evidence="2">The sequence shown here is derived from an EMBL/GenBank/DDBJ whole genome shotgun (WGS) entry which is preliminary data.</text>
</comment>
<feature type="compositionally biased region" description="Gly residues" evidence="1">
    <location>
        <begin position="34"/>
        <end position="43"/>
    </location>
</feature>
<name>A0AAE1GZN4_9NEOP</name>
<gene>
    <name evidence="2" type="ORF">KUF71_021609</name>
</gene>
<feature type="non-terminal residue" evidence="2">
    <location>
        <position position="175"/>
    </location>
</feature>
<evidence type="ECO:0000256" key="1">
    <source>
        <dbReference type="SAM" id="MobiDB-lite"/>
    </source>
</evidence>
<feature type="compositionally biased region" description="Low complexity" evidence="1">
    <location>
        <begin position="51"/>
        <end position="60"/>
    </location>
</feature>
<evidence type="ECO:0000313" key="2">
    <source>
        <dbReference type="EMBL" id="KAK3912039.1"/>
    </source>
</evidence>
<dbReference type="AlphaFoldDB" id="A0AAE1GZN4"/>
<feature type="region of interest" description="Disordered" evidence="1">
    <location>
        <begin position="1"/>
        <end position="68"/>
    </location>
</feature>